<dbReference type="Proteomes" id="UP001596112">
    <property type="component" value="Unassembled WGS sequence"/>
</dbReference>
<proteinExistence type="predicted"/>
<feature type="transmembrane region" description="Helical" evidence="1">
    <location>
        <begin position="18"/>
        <end position="39"/>
    </location>
</feature>
<protein>
    <submittedName>
        <fullName evidence="2">Uncharacterized protein</fullName>
    </submittedName>
</protein>
<name>A0ABW1BJK6_9ACTN</name>
<comment type="caution">
    <text evidence="2">The sequence shown here is derived from an EMBL/GenBank/DDBJ whole genome shotgun (WGS) entry which is preliminary data.</text>
</comment>
<sequence>MKVTFGNVQFGKATLGSALFYAVNVTVSSSLIGLVVDRAWASFADGPWDPLLYGESSDLLFPAACLLVLTAARLILPPAPRWKAILVDSSLYLLTLLICYSAGSLADGEGVGTAFGGAFFVALLSLFTLQLPAAWALIAWATGHLDPTAPRGEQSPASSPAGSLL</sequence>
<evidence type="ECO:0000313" key="2">
    <source>
        <dbReference type="EMBL" id="MFC5813358.1"/>
    </source>
</evidence>
<feature type="transmembrane region" description="Helical" evidence="1">
    <location>
        <begin position="59"/>
        <end position="76"/>
    </location>
</feature>
<reference evidence="3" key="1">
    <citation type="journal article" date="2019" name="Int. J. Syst. Evol. Microbiol.">
        <title>The Global Catalogue of Microorganisms (GCM) 10K type strain sequencing project: providing services to taxonomists for standard genome sequencing and annotation.</title>
        <authorList>
            <consortium name="The Broad Institute Genomics Platform"/>
            <consortium name="The Broad Institute Genome Sequencing Center for Infectious Disease"/>
            <person name="Wu L."/>
            <person name="Ma J."/>
        </authorList>
    </citation>
    <scope>NUCLEOTIDE SEQUENCE [LARGE SCALE GENOMIC DNA]</scope>
    <source>
        <strain evidence="3">JCM 9918</strain>
    </source>
</reference>
<feature type="transmembrane region" description="Helical" evidence="1">
    <location>
        <begin position="118"/>
        <end position="141"/>
    </location>
</feature>
<keyword evidence="1" id="KW-0812">Transmembrane</keyword>
<feature type="transmembrane region" description="Helical" evidence="1">
    <location>
        <begin position="85"/>
        <end position="106"/>
    </location>
</feature>
<gene>
    <name evidence="2" type="ORF">ACFQGO_38695</name>
</gene>
<keyword evidence="1" id="KW-1133">Transmembrane helix</keyword>
<keyword evidence="3" id="KW-1185">Reference proteome</keyword>
<organism evidence="2 3">
    <name type="scientific">Streptomyces heilongjiangensis</name>
    <dbReference type="NCBI Taxonomy" id="945052"/>
    <lineage>
        <taxon>Bacteria</taxon>
        <taxon>Bacillati</taxon>
        <taxon>Actinomycetota</taxon>
        <taxon>Actinomycetes</taxon>
        <taxon>Kitasatosporales</taxon>
        <taxon>Streptomycetaceae</taxon>
        <taxon>Streptomyces</taxon>
    </lineage>
</organism>
<keyword evidence="1" id="KW-0472">Membrane</keyword>
<accession>A0ABW1BJK6</accession>
<dbReference type="RefSeq" id="WP_159773881.1">
    <property type="nucleotide sequence ID" value="NZ_JAQOSL010000122.1"/>
</dbReference>
<evidence type="ECO:0000256" key="1">
    <source>
        <dbReference type="SAM" id="Phobius"/>
    </source>
</evidence>
<dbReference type="EMBL" id="JBHSNZ010000075">
    <property type="protein sequence ID" value="MFC5813358.1"/>
    <property type="molecule type" value="Genomic_DNA"/>
</dbReference>
<evidence type="ECO:0000313" key="3">
    <source>
        <dbReference type="Proteomes" id="UP001596112"/>
    </source>
</evidence>